<dbReference type="Gramene" id="TraesSTA1A03G00158180.2">
    <property type="protein sequence ID" value="TraesSTA1A03G00158180.2"/>
    <property type="gene ID" value="TraesSTA1A03G00158180"/>
</dbReference>
<feature type="compositionally biased region" description="Low complexity" evidence="1">
    <location>
        <begin position="1"/>
        <end position="12"/>
    </location>
</feature>
<dbReference type="KEGG" id="taes:123066571"/>
<name>A0A3B5Y5Y5_WHEAT</name>
<keyword evidence="5" id="KW-1185">Reference proteome</keyword>
<reference evidence="4" key="2">
    <citation type="submission" date="2018-10" db="UniProtKB">
        <authorList>
            <consortium name="EnsemblPlants"/>
        </authorList>
    </citation>
    <scope>IDENTIFICATION</scope>
</reference>
<dbReference type="Gramene" id="TraesNOR1A03G00158610.1">
    <property type="protein sequence ID" value="TraesNOR1A03G00158610.1"/>
    <property type="gene ID" value="TraesNOR1A03G00158610"/>
</dbReference>
<feature type="compositionally biased region" description="Polar residues" evidence="1">
    <location>
        <begin position="714"/>
        <end position="724"/>
    </location>
</feature>
<feature type="region of interest" description="Disordered" evidence="1">
    <location>
        <begin position="373"/>
        <end position="421"/>
    </location>
</feature>
<dbReference type="Gramene" id="TraesCS1A02G374900.1">
    <property type="protein sequence ID" value="TraesCS1A02G374900.1"/>
    <property type="gene ID" value="TraesCS1A02G374900"/>
</dbReference>
<dbReference type="STRING" id="4565.A0A3B5Y5Y5"/>
<dbReference type="Proteomes" id="UP000019116">
    <property type="component" value="Chromosome 1A"/>
</dbReference>
<dbReference type="RefSeq" id="XP_044345563.1">
    <property type="nucleotide sequence ID" value="XM_044489628.1"/>
</dbReference>
<sequence length="949" mass="101877">MRRGGSSSSAAANGGGGGGGLAITERQKPAPSRVAALFQMLAKRKLFSSSSSKKTKLLAPVREQRFLSPGRPPAAAGRAGEKTPVAKKRPLLLDSADYARSKSESHGTSRLPPPTQDSNSSEMRTPGVVARLMGLSSMPAISHERSARATDSSESEVAGHRNDRSQGLPGSSGSMATSHQKPGQVMDGWNDNAGKFNADSQALWSGRHHNHKVASPLKSPRSISSRNKARLIEAAVRVLEPGLQSRNRHRQRHARLEYPCNGDGVATTSAPAAAIHNSPDQFSREMGNVGASMSGAGNVGAASLHNPAPRQWSEENCKKVAADRKPNQHVPWQGQPGGNIKALPVSNSSEKARFKESDAMILNAAADTYQDVRKVQPRSASRGNVASGPLKQNNLKQNALPTASRTEDPHHMIQRQKHRNGEQYVASTGKDFVSLNKSVNSSTSLRSKGKVMDEIRLPRSNAQNKNLSTKGHRTGGLRSDSSNKPKPRTASPKTMEKDMIIAKGAGLVSEKPKTASPNYVRNDLLRPVEPRNASRCNDSDIVSFTFSSPMKATPASMLGKNTSAVLGSANGPKRNSHRDCQNISSERELVFREKLRGTSSMDDAESVWFNRDELKNRDIPGSRVRVTSSWSEEASDVPVLRRSSSEELLRELDSLMHVFGELPNSVELCETHKKLELLGRCHLQANGKANDTSRSVPGGNRQGGRLRPTYADENCTSGNSNYTKEAQLEDRRLSETCAPPSSARDAATERNARRAEPNSGQHGACRLAPAVQGSKSARVGHAEVTSTVDLLLANVCSSGLHHSKGTFLLRTSESVLATLTPRGSTTTNSRPKASGASPLRSLASDLVTECLDSMCAELCDSGYTPFARLAAMVRSEQRLAAEVRKEAARHGDMAGQDLGDLAAGDVERAVAAGVAREAFRIGALIERDLVQELAHELGLDMLRAAAVNL</sequence>
<evidence type="ECO:0008006" key="6">
    <source>
        <dbReference type="Google" id="ProtNLM"/>
    </source>
</evidence>
<dbReference type="Gramene" id="TraesLAC1A03G00160320.2">
    <property type="protein sequence ID" value="TraesLAC1A03G00160320.2"/>
    <property type="gene ID" value="TraesLAC1A03G00160320"/>
</dbReference>
<proteinExistence type="predicted"/>
<dbReference type="PANTHER" id="PTHR21726:SF61">
    <property type="entry name" value="DNAA INITIATOR-ASSOCIATING PROTEIN"/>
    <property type="match status" value="1"/>
</dbReference>
<evidence type="ECO:0000313" key="5">
    <source>
        <dbReference type="Proteomes" id="UP000019116"/>
    </source>
</evidence>
<evidence type="ECO:0000259" key="3">
    <source>
        <dbReference type="Pfam" id="PF14383"/>
    </source>
</evidence>
<feature type="region of interest" description="Disordered" evidence="1">
    <location>
        <begin position="439"/>
        <end position="494"/>
    </location>
</feature>
<dbReference type="Gramene" id="TraesJAG1A03G00157540.2">
    <property type="protein sequence ID" value="TraesJAG1A03G00157540.2"/>
    <property type="gene ID" value="TraesJAG1A03G00157540"/>
</dbReference>
<dbReference type="Gramene" id="TraesWEE_scaffold_013543_01G000100.1">
    <property type="protein sequence ID" value="TraesWEE_scaffold_013543_01G000100.1"/>
    <property type="gene ID" value="TraesWEE_scaffold_013543_01G000100"/>
</dbReference>
<organism evidence="4">
    <name type="scientific">Triticum aestivum</name>
    <name type="common">Wheat</name>
    <dbReference type="NCBI Taxonomy" id="4565"/>
    <lineage>
        <taxon>Eukaryota</taxon>
        <taxon>Viridiplantae</taxon>
        <taxon>Streptophyta</taxon>
        <taxon>Embryophyta</taxon>
        <taxon>Tracheophyta</taxon>
        <taxon>Spermatophyta</taxon>
        <taxon>Magnoliopsida</taxon>
        <taxon>Liliopsida</taxon>
        <taxon>Poales</taxon>
        <taxon>Poaceae</taxon>
        <taxon>BOP clade</taxon>
        <taxon>Pooideae</taxon>
        <taxon>Triticodae</taxon>
        <taxon>Triticeae</taxon>
        <taxon>Triticinae</taxon>
        <taxon>Triticum</taxon>
    </lineage>
</organism>
<dbReference type="AlphaFoldDB" id="A0A3B5Y5Y5"/>
<feature type="domain" description="DUF3741" evidence="3">
    <location>
        <begin position="117"/>
        <end position="140"/>
    </location>
</feature>
<dbReference type="InterPro" id="IPR032795">
    <property type="entry name" value="DUF3741-assoc"/>
</dbReference>
<feature type="compositionally biased region" description="Polar residues" evidence="1">
    <location>
        <begin position="378"/>
        <end position="404"/>
    </location>
</feature>
<feature type="region of interest" description="Disordered" evidence="1">
    <location>
        <begin position="47"/>
        <end position="196"/>
    </location>
</feature>
<gene>
    <name evidence="4" type="primary">LOC123066571</name>
</gene>
<dbReference type="GeneID" id="123066571"/>
<feature type="region of interest" description="Disordered" evidence="1">
    <location>
        <begin position="687"/>
        <end position="765"/>
    </location>
</feature>
<evidence type="ECO:0000259" key="2">
    <source>
        <dbReference type="Pfam" id="PF14309"/>
    </source>
</evidence>
<dbReference type="Gramene" id="TraesCS1A03G0908700.1">
    <property type="protein sequence ID" value="TraesCS1A03G0908700.1.CDS"/>
    <property type="gene ID" value="TraesCS1A03G0908700"/>
</dbReference>
<dbReference type="Pfam" id="PF14383">
    <property type="entry name" value="VARLMGL"/>
    <property type="match status" value="1"/>
</dbReference>
<feature type="compositionally biased region" description="Polar residues" evidence="1">
    <location>
        <begin position="168"/>
        <end position="181"/>
    </location>
</feature>
<feature type="compositionally biased region" description="Basic and acidic residues" evidence="1">
    <location>
        <begin position="746"/>
        <end position="756"/>
    </location>
</feature>
<feature type="domain" description="DUF4378" evidence="2">
    <location>
        <begin position="829"/>
        <end position="936"/>
    </location>
</feature>
<evidence type="ECO:0000256" key="1">
    <source>
        <dbReference type="SAM" id="MobiDB-lite"/>
    </source>
</evidence>
<feature type="region of interest" description="Disordered" evidence="1">
    <location>
        <begin position="819"/>
        <end position="838"/>
    </location>
</feature>
<dbReference type="OrthoDB" id="1928505at2759"/>
<protein>
    <recommendedName>
        <fullName evidence="6">DUF3741 domain-containing protein</fullName>
    </recommendedName>
</protein>
<feature type="compositionally biased region" description="Basic and acidic residues" evidence="1">
    <location>
        <begin position="97"/>
        <end position="107"/>
    </location>
</feature>
<accession>A0A3B5Y5Y5</accession>
<evidence type="ECO:0000313" key="4">
    <source>
        <dbReference type="EnsemblPlants" id="TraesCS1A02G374900.1"/>
    </source>
</evidence>
<dbReference type="Pfam" id="PF14309">
    <property type="entry name" value="DUF4378"/>
    <property type="match status" value="1"/>
</dbReference>
<dbReference type="PANTHER" id="PTHR21726">
    <property type="entry name" value="PHOSPHATIDYLINOSITOL N-ACETYLGLUCOSAMINYLTRANSFERASE SUBUNIT P DOWN SYNDROME CRITICAL REGION PROTEIN 5 -RELATED"/>
    <property type="match status" value="1"/>
</dbReference>
<dbReference type="InterPro" id="IPR025486">
    <property type="entry name" value="DUF4378"/>
</dbReference>
<reference evidence="4" key="1">
    <citation type="submission" date="2018-08" db="EMBL/GenBank/DDBJ databases">
        <authorList>
            <person name="Rossello M."/>
        </authorList>
    </citation>
    <scope>NUCLEOTIDE SEQUENCE [LARGE SCALE GENOMIC DNA]</scope>
    <source>
        <strain evidence="4">cv. Chinese Spring</strain>
    </source>
</reference>
<feature type="compositionally biased region" description="Polar residues" evidence="1">
    <location>
        <begin position="460"/>
        <end position="469"/>
    </location>
</feature>
<feature type="region of interest" description="Disordered" evidence="1">
    <location>
        <begin position="1"/>
        <end position="30"/>
    </location>
</feature>
<dbReference type="EnsemblPlants" id="TraesCS1A02G374900.1">
    <property type="protein sequence ID" value="TraesCS1A02G374900.1"/>
    <property type="gene ID" value="TraesCS1A02G374900"/>
</dbReference>
<feature type="compositionally biased region" description="Polar residues" evidence="1">
    <location>
        <begin position="819"/>
        <end position="831"/>
    </location>
</feature>